<dbReference type="Gene3D" id="3.20.20.70">
    <property type="entry name" value="Aldolase class I"/>
    <property type="match status" value="1"/>
</dbReference>
<dbReference type="Proteomes" id="UP000183952">
    <property type="component" value="Unassembled WGS sequence"/>
</dbReference>
<dbReference type="OrthoDB" id="1092608at2"/>
<dbReference type="RefSeq" id="WP_072904246.1">
    <property type="nucleotide sequence ID" value="NZ_FRAD01000023.1"/>
</dbReference>
<dbReference type="AlphaFoldDB" id="A0A1M6RMB5"/>
<sequence>MRKNVPIFKGNLRNHIIEMPNSIRDASGILIFGKRLKSFVFTTDVAIIRNTNADAVIAVYPFTPQPIITASLIMASDVPVFCGVGGGITTGKRVINLALDAEFKGALGVVVNNPTPNDVIRQVRETIDIPIIVTVVSEYEDIKARIDAGATILNVSGAKRTPYIVKKIREKFPDFPIMATGGPNDATIKETIEAGANAITYTPPTTSEILNEIMLKYRDNYMDFREPLSQEESNKNKENDSFL</sequence>
<gene>
    <name evidence="1" type="ORF">SAMN02745248_02325</name>
</gene>
<reference evidence="1 2" key="1">
    <citation type="submission" date="2016-11" db="EMBL/GenBank/DDBJ databases">
        <authorList>
            <person name="Jaros S."/>
            <person name="Januszkiewicz K."/>
            <person name="Wedrychowicz H."/>
        </authorList>
    </citation>
    <scope>NUCLEOTIDE SEQUENCE [LARGE SCALE GENOMIC DNA]</scope>
    <source>
        <strain evidence="1 2">DSM 3090</strain>
    </source>
</reference>
<proteinExistence type="predicted"/>
<dbReference type="EMBL" id="FRAD01000023">
    <property type="protein sequence ID" value="SHK33488.1"/>
    <property type="molecule type" value="Genomic_DNA"/>
</dbReference>
<evidence type="ECO:0008006" key="3">
    <source>
        <dbReference type="Google" id="ProtNLM"/>
    </source>
</evidence>
<name>A0A1M6RMB5_9CLOT</name>
<dbReference type="SUPFAM" id="SSF51412">
    <property type="entry name" value="Inosine monophosphate dehydrogenase (IMPDH)"/>
    <property type="match status" value="1"/>
</dbReference>
<keyword evidence="2" id="KW-1185">Reference proteome</keyword>
<evidence type="ECO:0000313" key="1">
    <source>
        <dbReference type="EMBL" id="SHK33488.1"/>
    </source>
</evidence>
<dbReference type="InterPro" id="IPR013785">
    <property type="entry name" value="Aldolase_TIM"/>
</dbReference>
<protein>
    <recommendedName>
        <fullName evidence="3">Hydrolase</fullName>
    </recommendedName>
</protein>
<evidence type="ECO:0000313" key="2">
    <source>
        <dbReference type="Proteomes" id="UP000183952"/>
    </source>
</evidence>
<organism evidence="1 2">
    <name type="scientific">Hathewaya proteolytica DSM 3090</name>
    <dbReference type="NCBI Taxonomy" id="1121331"/>
    <lineage>
        <taxon>Bacteria</taxon>
        <taxon>Bacillati</taxon>
        <taxon>Bacillota</taxon>
        <taxon>Clostridia</taxon>
        <taxon>Eubacteriales</taxon>
        <taxon>Clostridiaceae</taxon>
        <taxon>Hathewaya</taxon>
    </lineage>
</organism>
<accession>A0A1M6RMB5</accession>
<dbReference type="STRING" id="1121331.SAMN02745248_02325"/>